<sequence>MHQEYQNTRVERARAIVKAGGALTRQQAYDGWKAYIAQRWLTPIIGLDTLAQKIAGLCVTAPKLSFIEFEEKRGILGWQDTMQAEKKYAMKGETAKGRT</sequence>
<accession>A0A8H5X627</accession>
<dbReference type="Proteomes" id="UP000562682">
    <property type="component" value="Unassembled WGS sequence"/>
</dbReference>
<keyword evidence="2" id="KW-1185">Reference proteome</keyword>
<dbReference type="EMBL" id="JAAOAK010000115">
    <property type="protein sequence ID" value="KAF5688682.1"/>
    <property type="molecule type" value="Genomic_DNA"/>
</dbReference>
<organism evidence="1 2">
    <name type="scientific">Fusarium denticulatum</name>
    <dbReference type="NCBI Taxonomy" id="48507"/>
    <lineage>
        <taxon>Eukaryota</taxon>
        <taxon>Fungi</taxon>
        <taxon>Dikarya</taxon>
        <taxon>Ascomycota</taxon>
        <taxon>Pezizomycotina</taxon>
        <taxon>Sordariomycetes</taxon>
        <taxon>Hypocreomycetidae</taxon>
        <taxon>Hypocreales</taxon>
        <taxon>Nectriaceae</taxon>
        <taxon>Fusarium</taxon>
        <taxon>Fusarium fujikuroi species complex</taxon>
    </lineage>
</organism>
<gene>
    <name evidence="1" type="ORF">FDENT_4767</name>
</gene>
<dbReference type="AlphaFoldDB" id="A0A8H5X627"/>
<proteinExistence type="predicted"/>
<evidence type="ECO:0000313" key="2">
    <source>
        <dbReference type="Proteomes" id="UP000562682"/>
    </source>
</evidence>
<comment type="caution">
    <text evidence="1">The sequence shown here is derived from an EMBL/GenBank/DDBJ whole genome shotgun (WGS) entry which is preliminary data.</text>
</comment>
<evidence type="ECO:0000313" key="1">
    <source>
        <dbReference type="EMBL" id="KAF5688682.1"/>
    </source>
</evidence>
<protein>
    <submittedName>
        <fullName evidence="1">FAD binding domain-containing protein</fullName>
    </submittedName>
</protein>
<name>A0A8H5X627_9HYPO</name>
<reference evidence="1 2" key="1">
    <citation type="submission" date="2020-05" db="EMBL/GenBank/DDBJ databases">
        <title>Identification and distribution of gene clusters putatively required for synthesis of sphingolipid metabolism inhibitors in phylogenetically diverse species of the filamentous fungus Fusarium.</title>
        <authorList>
            <person name="Kim H.-S."/>
            <person name="Busman M."/>
            <person name="Brown D.W."/>
            <person name="Divon H."/>
            <person name="Uhlig S."/>
            <person name="Proctor R.H."/>
        </authorList>
    </citation>
    <scope>NUCLEOTIDE SEQUENCE [LARGE SCALE GENOMIC DNA]</scope>
    <source>
        <strain evidence="1 2">NRRL 25311</strain>
    </source>
</reference>